<dbReference type="GO" id="GO:0051301">
    <property type="term" value="P:cell division"/>
    <property type="evidence" value="ECO:0007669"/>
    <property type="project" value="InterPro"/>
</dbReference>
<name>A0A8X6Q2C3_NEPPI</name>
<evidence type="ECO:0000313" key="1">
    <source>
        <dbReference type="EMBL" id="GFU02015.1"/>
    </source>
</evidence>
<sequence>MEKRKSFKYGRRRSRSLGGILNAKEICKTIQKSLPSSQKLQLLLQYALENGLSMAERDLCEDIDYDEFRKSSTKCQVDIESEIEDKNYFSLAVAEEELTNGNTSLNGNFNEYNLAVTKLENEEKCWDQLLAKYKNNLDKELNLVAMHYNGHFDCEKYQHLDYSDILEDVEYIEDHLEFQIEKLKKTENSLSSYVKTLNKSISSLNSEAGKHFVKTFEESPRILIKKCF</sequence>
<dbReference type="InterPro" id="IPR013218">
    <property type="entry name" value="Dsn1/Mis13"/>
</dbReference>
<dbReference type="Pfam" id="PF08202">
    <property type="entry name" value="MIS13"/>
    <property type="match status" value="1"/>
</dbReference>
<gene>
    <name evidence="1" type="primary">AVEN_32614_1</name>
    <name evidence="1" type="ORF">NPIL_687271</name>
</gene>
<dbReference type="Proteomes" id="UP000887013">
    <property type="component" value="Unassembled WGS sequence"/>
</dbReference>
<organism evidence="1 2">
    <name type="scientific">Nephila pilipes</name>
    <name type="common">Giant wood spider</name>
    <name type="synonym">Nephila maculata</name>
    <dbReference type="NCBI Taxonomy" id="299642"/>
    <lineage>
        <taxon>Eukaryota</taxon>
        <taxon>Metazoa</taxon>
        <taxon>Ecdysozoa</taxon>
        <taxon>Arthropoda</taxon>
        <taxon>Chelicerata</taxon>
        <taxon>Arachnida</taxon>
        <taxon>Araneae</taxon>
        <taxon>Araneomorphae</taxon>
        <taxon>Entelegynae</taxon>
        <taxon>Araneoidea</taxon>
        <taxon>Nephilidae</taxon>
        <taxon>Nephila</taxon>
    </lineage>
</organism>
<dbReference type="GO" id="GO:0000444">
    <property type="term" value="C:MIS12/MIND type complex"/>
    <property type="evidence" value="ECO:0007669"/>
    <property type="project" value="InterPro"/>
</dbReference>
<dbReference type="EMBL" id="BMAW01076550">
    <property type="protein sequence ID" value="GFU02015.1"/>
    <property type="molecule type" value="Genomic_DNA"/>
</dbReference>
<dbReference type="OrthoDB" id="6434726at2759"/>
<comment type="caution">
    <text evidence="1">The sequence shown here is derived from an EMBL/GenBank/DDBJ whole genome shotgun (WGS) entry which is preliminary data.</text>
</comment>
<dbReference type="GO" id="GO:0007059">
    <property type="term" value="P:chromosome segregation"/>
    <property type="evidence" value="ECO:0007669"/>
    <property type="project" value="InterPro"/>
</dbReference>
<dbReference type="AlphaFoldDB" id="A0A8X6Q2C3"/>
<accession>A0A8X6Q2C3</accession>
<proteinExistence type="predicted"/>
<protein>
    <submittedName>
        <fullName evidence="1">Uncharacterized protein</fullName>
    </submittedName>
</protein>
<reference evidence="1" key="1">
    <citation type="submission" date="2020-08" db="EMBL/GenBank/DDBJ databases">
        <title>Multicomponent nature underlies the extraordinary mechanical properties of spider dragline silk.</title>
        <authorList>
            <person name="Kono N."/>
            <person name="Nakamura H."/>
            <person name="Mori M."/>
            <person name="Yoshida Y."/>
            <person name="Ohtoshi R."/>
            <person name="Malay A.D."/>
            <person name="Moran D.A.P."/>
            <person name="Tomita M."/>
            <person name="Numata K."/>
            <person name="Arakawa K."/>
        </authorList>
    </citation>
    <scope>NUCLEOTIDE SEQUENCE</scope>
</reference>
<keyword evidence="2" id="KW-1185">Reference proteome</keyword>
<evidence type="ECO:0000313" key="2">
    <source>
        <dbReference type="Proteomes" id="UP000887013"/>
    </source>
</evidence>